<dbReference type="SUPFAM" id="SSF55729">
    <property type="entry name" value="Acyl-CoA N-acyltransferases (Nat)"/>
    <property type="match status" value="1"/>
</dbReference>
<organism evidence="4 5">
    <name type="scientific">Nisaea acidiphila</name>
    <dbReference type="NCBI Taxonomy" id="1862145"/>
    <lineage>
        <taxon>Bacteria</taxon>
        <taxon>Pseudomonadati</taxon>
        <taxon>Pseudomonadota</taxon>
        <taxon>Alphaproteobacteria</taxon>
        <taxon>Rhodospirillales</taxon>
        <taxon>Thalassobaculaceae</taxon>
        <taxon>Nisaea</taxon>
    </lineage>
</organism>
<dbReference type="RefSeq" id="WP_257771532.1">
    <property type="nucleotide sequence ID" value="NZ_CP102480.1"/>
</dbReference>
<dbReference type="PROSITE" id="PS51186">
    <property type="entry name" value="GNAT"/>
    <property type="match status" value="1"/>
</dbReference>
<name>A0A9J7AXM5_9PROT</name>
<evidence type="ECO:0000256" key="1">
    <source>
        <dbReference type="ARBA" id="ARBA00022679"/>
    </source>
</evidence>
<dbReference type="PANTHER" id="PTHR43877">
    <property type="entry name" value="AMINOALKYLPHOSPHONATE N-ACETYLTRANSFERASE-RELATED-RELATED"/>
    <property type="match status" value="1"/>
</dbReference>
<dbReference type="InterPro" id="IPR016181">
    <property type="entry name" value="Acyl_CoA_acyltransferase"/>
</dbReference>
<evidence type="ECO:0000313" key="5">
    <source>
        <dbReference type="Proteomes" id="UP001060336"/>
    </source>
</evidence>
<dbReference type="GO" id="GO:0016747">
    <property type="term" value="F:acyltransferase activity, transferring groups other than amino-acyl groups"/>
    <property type="evidence" value="ECO:0007669"/>
    <property type="project" value="InterPro"/>
</dbReference>
<dbReference type="CDD" id="cd04301">
    <property type="entry name" value="NAT_SF"/>
    <property type="match status" value="1"/>
</dbReference>
<dbReference type="Proteomes" id="UP001060336">
    <property type="component" value="Chromosome"/>
</dbReference>
<feature type="domain" description="N-acetyltransferase" evidence="3">
    <location>
        <begin position="2"/>
        <end position="156"/>
    </location>
</feature>
<dbReference type="InterPro" id="IPR050832">
    <property type="entry name" value="Bact_Acetyltransf"/>
</dbReference>
<evidence type="ECO:0000259" key="3">
    <source>
        <dbReference type="PROSITE" id="PS51186"/>
    </source>
</evidence>
<reference evidence="4" key="1">
    <citation type="submission" date="2022-08" db="EMBL/GenBank/DDBJ databases">
        <title>Nisaea acidiphila sp. nov., isolated from a marine algal debris and emended description of the genus Nisaea Urios et al. 2008.</title>
        <authorList>
            <person name="Kwon K."/>
        </authorList>
    </citation>
    <scope>NUCLEOTIDE SEQUENCE</scope>
    <source>
        <strain evidence="4">MEBiC11861</strain>
    </source>
</reference>
<keyword evidence="1" id="KW-0808">Transferase</keyword>
<accession>A0A9J7AXM5</accession>
<keyword evidence="2" id="KW-0012">Acyltransferase</keyword>
<dbReference type="InterPro" id="IPR000182">
    <property type="entry name" value="GNAT_dom"/>
</dbReference>
<protein>
    <submittedName>
        <fullName evidence="4">GNAT family N-acetyltransferase</fullName>
    </submittedName>
</protein>
<dbReference type="KEGG" id="naci:NUH88_08985"/>
<evidence type="ECO:0000256" key="2">
    <source>
        <dbReference type="ARBA" id="ARBA00023315"/>
    </source>
</evidence>
<dbReference type="EMBL" id="CP102480">
    <property type="protein sequence ID" value="UUX51822.1"/>
    <property type="molecule type" value="Genomic_DNA"/>
</dbReference>
<dbReference type="Pfam" id="PF00583">
    <property type="entry name" value="Acetyltransf_1"/>
    <property type="match status" value="1"/>
</dbReference>
<dbReference type="Gene3D" id="3.40.630.30">
    <property type="match status" value="1"/>
</dbReference>
<gene>
    <name evidence="4" type="ORF">NUH88_08985</name>
</gene>
<dbReference type="AlphaFoldDB" id="A0A9J7AXM5"/>
<proteinExistence type="predicted"/>
<sequence>MTEIRAYDPARDDLTEIVALVHRAFGEYRGKLMPESGALSETVESLGKRLEKNRLFLAEQDGKLCGAVFAARKRDAIYLDRLAVDSTARGRGIARSLINAVEEHARESGTSRVTLGVRLALTGNIAYFQRQGFVETGRQAHAGFDAPTSMDMEKRL</sequence>
<evidence type="ECO:0000313" key="4">
    <source>
        <dbReference type="EMBL" id="UUX51822.1"/>
    </source>
</evidence>
<keyword evidence="5" id="KW-1185">Reference proteome</keyword>